<accession>A0A346XT40</accession>
<evidence type="ECO:0000256" key="1">
    <source>
        <dbReference type="SAM" id="MobiDB-lite"/>
    </source>
</evidence>
<sequence>MSPLETVVLAHPLTEPGGLGLPPLFLATVVVAISTVLVLRLPTGAPQVTPEDAAGHGTPGGRPSMGTGERVARTFAVAILLLVVIAGRLGQDSQLDNIAPSLAIGLAWPGLLVVALVGRGWWDRINPFDTLARGLQALGGQGDPVGPAPLRGGRWWAVPAALAWTYYLGVYSQPLEPRVVGAVVAGYTILMLAGCLAVGRRRWLEAGELLTVLFGTIDGMRNRRTRLASDRGTTVVIAVLAGGLTFATLRISTLWIRQLLGLGIDPLAATTTVPGLIGVAALSVLGLQASERWAVRSGSPAGVVTGAVAVVVAGIGLAQAMVRERLLKAAVIVVARLSNPLGGDVDMFGTASLVPANELIGETPKVIVQLSLLVVAATLAGHAVRRRCPQALRPALWAIGTYTAVGVLSVTAV</sequence>
<reference evidence="3 4" key="1">
    <citation type="submission" date="2018-09" db="EMBL/GenBank/DDBJ databases">
        <title>Complete genome sequence of Euzebya sp. DY32-46 isolated from seawater of Pacific Ocean.</title>
        <authorList>
            <person name="Xu L."/>
            <person name="Wu Y.-H."/>
            <person name="Xu X.-W."/>
        </authorList>
    </citation>
    <scope>NUCLEOTIDE SEQUENCE [LARGE SCALE GENOMIC DNA]</scope>
    <source>
        <strain evidence="3 4">DY32-46</strain>
    </source>
</reference>
<name>A0A346XT40_9ACTN</name>
<dbReference type="EMBL" id="CP031165">
    <property type="protein sequence ID" value="AXV05387.1"/>
    <property type="molecule type" value="Genomic_DNA"/>
</dbReference>
<dbReference type="AlphaFoldDB" id="A0A346XT40"/>
<keyword evidence="4" id="KW-1185">Reference proteome</keyword>
<keyword evidence="2" id="KW-1133">Transmembrane helix</keyword>
<feature type="transmembrane region" description="Helical" evidence="2">
    <location>
        <begin position="102"/>
        <end position="122"/>
    </location>
</feature>
<feature type="transmembrane region" description="Helical" evidence="2">
    <location>
        <begin position="71"/>
        <end position="90"/>
    </location>
</feature>
<feature type="region of interest" description="Disordered" evidence="1">
    <location>
        <begin position="48"/>
        <end position="67"/>
    </location>
</feature>
<proteinExistence type="predicted"/>
<gene>
    <name evidence="3" type="ORF">DVS28_a0686</name>
</gene>
<protein>
    <submittedName>
        <fullName evidence="3">Uncharacterized protein</fullName>
    </submittedName>
</protein>
<evidence type="ECO:0000313" key="3">
    <source>
        <dbReference type="EMBL" id="AXV05387.1"/>
    </source>
</evidence>
<keyword evidence="2" id="KW-0812">Transmembrane</keyword>
<keyword evidence="2" id="KW-0472">Membrane</keyword>
<dbReference type="Proteomes" id="UP000264006">
    <property type="component" value="Chromosome"/>
</dbReference>
<organism evidence="3 4">
    <name type="scientific">Euzebya pacifica</name>
    <dbReference type="NCBI Taxonomy" id="1608957"/>
    <lineage>
        <taxon>Bacteria</taxon>
        <taxon>Bacillati</taxon>
        <taxon>Actinomycetota</taxon>
        <taxon>Nitriliruptoria</taxon>
        <taxon>Euzebyales</taxon>
    </lineage>
</organism>
<evidence type="ECO:0000313" key="4">
    <source>
        <dbReference type="Proteomes" id="UP000264006"/>
    </source>
</evidence>
<feature type="transmembrane region" description="Helical" evidence="2">
    <location>
        <begin position="20"/>
        <end position="39"/>
    </location>
</feature>
<dbReference type="KEGG" id="euz:DVS28_a0686"/>
<dbReference type="OrthoDB" id="8168962at2"/>
<feature type="transmembrane region" description="Helical" evidence="2">
    <location>
        <begin position="301"/>
        <end position="322"/>
    </location>
</feature>
<feature type="transmembrane region" description="Helical" evidence="2">
    <location>
        <begin position="179"/>
        <end position="199"/>
    </location>
</feature>
<dbReference type="RefSeq" id="WP_114590202.1">
    <property type="nucleotide sequence ID" value="NZ_CP031165.1"/>
</dbReference>
<feature type="transmembrane region" description="Helical" evidence="2">
    <location>
        <begin position="155"/>
        <end position="173"/>
    </location>
</feature>
<feature type="transmembrane region" description="Helical" evidence="2">
    <location>
        <begin position="268"/>
        <end position="289"/>
    </location>
</feature>
<evidence type="ECO:0000256" key="2">
    <source>
        <dbReference type="SAM" id="Phobius"/>
    </source>
</evidence>
<feature type="transmembrane region" description="Helical" evidence="2">
    <location>
        <begin position="233"/>
        <end position="256"/>
    </location>
</feature>